<comment type="caution">
    <text evidence="3">The sequence shown here is derived from an EMBL/GenBank/DDBJ whole genome shotgun (WGS) entry which is preliminary data.</text>
</comment>
<organism evidence="3 4">
    <name type="scientific">Candidatus Spyradenecus faecavium</name>
    <dbReference type="NCBI Taxonomy" id="2840947"/>
    <lineage>
        <taxon>Bacteria</taxon>
        <taxon>Pseudomonadati</taxon>
        <taxon>Lentisphaerota</taxon>
        <taxon>Lentisphaeria</taxon>
        <taxon>Lentisphaerales</taxon>
        <taxon>Lentisphaeraceae</taxon>
        <taxon>Lentisphaeraceae incertae sedis</taxon>
        <taxon>Candidatus Spyradenecus</taxon>
    </lineage>
</organism>
<sequence length="324" mass="34782">GPARRARTDQAIARADLILAVAADDGQPPDPDLLALARETRKPLLIVVTQADRHPPSEAFLEALRETGAAILVADPGRDAFLNALKPALSRLLPRNAKAAPAPLDGVLPPGGTLLQIIPIDSQAPKGRLILPQVNVLRNALDRDCLSVVVTEHRIREAAERLRPDLAVCDSQVVRRMVAELPPDVPCTTYSILMARLKGDLPALAKGARAIQTLRDGDAVLIAEACTHHAADEDIGRVKLPAWIRERTGKRLTFDVASGKDFPKDLSRYALIVHCGGCMINRAFMCWRIDQAQAAGVPITNYGVAIAATQGVLDRVLAPFGIAP</sequence>
<evidence type="ECO:0000259" key="1">
    <source>
        <dbReference type="Pfam" id="PF18128"/>
    </source>
</evidence>
<dbReference type="Gene3D" id="3.40.50.11410">
    <property type="match status" value="1"/>
</dbReference>
<evidence type="ECO:0000259" key="2">
    <source>
        <dbReference type="Pfam" id="PF18133"/>
    </source>
</evidence>
<dbReference type="EMBL" id="DVOR01000200">
    <property type="protein sequence ID" value="HIV09679.1"/>
    <property type="molecule type" value="Genomic_DNA"/>
</dbReference>
<accession>A0A9D1NN06</accession>
<proteinExistence type="predicted"/>
<reference evidence="3" key="2">
    <citation type="journal article" date="2021" name="PeerJ">
        <title>Extensive microbial diversity within the chicken gut microbiome revealed by metagenomics and culture.</title>
        <authorList>
            <person name="Gilroy R."/>
            <person name="Ravi A."/>
            <person name="Getino M."/>
            <person name="Pursley I."/>
            <person name="Horton D.L."/>
            <person name="Alikhan N.F."/>
            <person name="Baker D."/>
            <person name="Gharbi K."/>
            <person name="Hall N."/>
            <person name="Watson M."/>
            <person name="Adriaenssens E.M."/>
            <person name="Foster-Nyarko E."/>
            <person name="Jarju S."/>
            <person name="Secka A."/>
            <person name="Antonio M."/>
            <person name="Oren A."/>
            <person name="Chaudhuri R.R."/>
            <person name="La Ragione R."/>
            <person name="Hildebrand F."/>
            <person name="Pallen M.J."/>
        </authorList>
    </citation>
    <scope>NUCLEOTIDE SEQUENCE</scope>
    <source>
        <strain evidence="3">35461</strain>
    </source>
</reference>
<protein>
    <submittedName>
        <fullName evidence="3">[FeFe] hydrogenase H-cluster maturation GTPase HydF</fullName>
    </submittedName>
</protein>
<name>A0A9D1NN06_9BACT</name>
<dbReference type="Proteomes" id="UP000886845">
    <property type="component" value="Unassembled WGS sequence"/>
</dbReference>
<dbReference type="Gene3D" id="3.40.50.11420">
    <property type="match status" value="1"/>
</dbReference>
<gene>
    <name evidence="3" type="primary">hydF</name>
    <name evidence="3" type="ORF">IAC79_06170</name>
</gene>
<dbReference type="NCBIfam" id="TIGR03918">
    <property type="entry name" value="GTP_HydF"/>
    <property type="match status" value="1"/>
</dbReference>
<dbReference type="InterPro" id="IPR040644">
    <property type="entry name" value="HydF_tetramer"/>
</dbReference>
<dbReference type="InterPro" id="IPR041606">
    <property type="entry name" value="HydF_dimer"/>
</dbReference>
<reference evidence="3" key="1">
    <citation type="submission" date="2020-10" db="EMBL/GenBank/DDBJ databases">
        <authorList>
            <person name="Gilroy R."/>
        </authorList>
    </citation>
    <scope>NUCLEOTIDE SEQUENCE</scope>
    <source>
        <strain evidence="3">35461</strain>
    </source>
</reference>
<evidence type="ECO:0000313" key="4">
    <source>
        <dbReference type="Proteomes" id="UP000886845"/>
    </source>
</evidence>
<dbReference type="InterPro" id="IPR023873">
    <property type="entry name" value="FeFe-hyd_GTPase_HydF"/>
</dbReference>
<feature type="domain" description="Hydrogen maturase F dimerization" evidence="1">
    <location>
        <begin position="105"/>
        <end position="199"/>
    </location>
</feature>
<dbReference type="Pfam" id="PF18133">
    <property type="entry name" value="HydF_tetramer"/>
    <property type="match status" value="1"/>
</dbReference>
<evidence type="ECO:0000313" key="3">
    <source>
        <dbReference type="EMBL" id="HIV09679.1"/>
    </source>
</evidence>
<feature type="non-terminal residue" evidence="3">
    <location>
        <position position="1"/>
    </location>
</feature>
<dbReference type="Pfam" id="PF18128">
    <property type="entry name" value="HydF_dimer"/>
    <property type="match status" value="1"/>
</dbReference>
<feature type="domain" description="Hydrogen maturase F tetramerization" evidence="2">
    <location>
        <begin position="204"/>
        <end position="319"/>
    </location>
</feature>
<dbReference type="InterPro" id="IPR027417">
    <property type="entry name" value="P-loop_NTPase"/>
</dbReference>
<dbReference type="Gene3D" id="3.40.50.300">
    <property type="entry name" value="P-loop containing nucleotide triphosphate hydrolases"/>
    <property type="match status" value="1"/>
</dbReference>
<dbReference type="AlphaFoldDB" id="A0A9D1NN06"/>